<sequence>MGKMLRFQDKVLLSLAFIGDAAVDFVKTSEKARRQRWVFYSTLLPWEENTFYRSCSALIRSKDIKKEIRNGEPYIVLSSGGQDNYERRFPLLNWRNRKWNGEWCIVSYDVPESTSYIRDSLREKLRSLGFGLWQRSVYISPYSFLRSDLLEFVKLNNLEEFVSVTVAKDLSGGNERRLARDVFNLEDLGEQYDDLLSDLRDAEPDEIKVLYDSYLSLLTDKDPLLPRELLPENWSGFKVVSKLKSILKGQKMSSDH</sequence>
<dbReference type="EMBL" id="PEYV01000058">
    <property type="protein sequence ID" value="PIS21301.1"/>
    <property type="molecule type" value="Genomic_DNA"/>
</dbReference>
<evidence type="ECO:0000313" key="3">
    <source>
        <dbReference type="Proteomes" id="UP000231098"/>
    </source>
</evidence>
<dbReference type="Proteomes" id="UP000231098">
    <property type="component" value="Unassembled WGS sequence"/>
</dbReference>
<organism evidence="2 3">
    <name type="scientific">candidate division WWE3 bacterium CG08_land_8_20_14_0_20_41_15</name>
    <dbReference type="NCBI Taxonomy" id="1975086"/>
    <lineage>
        <taxon>Bacteria</taxon>
        <taxon>Katanobacteria</taxon>
    </lineage>
</organism>
<dbReference type="Pfam" id="PF20803">
    <property type="entry name" value="PaaX_M"/>
    <property type="match status" value="1"/>
</dbReference>
<evidence type="ECO:0000313" key="2">
    <source>
        <dbReference type="EMBL" id="PIS21301.1"/>
    </source>
</evidence>
<dbReference type="PANTHER" id="PTHR30319:SF1">
    <property type="entry name" value="TRANSCRIPTIONAL REPRESSOR PAAX"/>
    <property type="match status" value="1"/>
</dbReference>
<dbReference type="AlphaFoldDB" id="A0A2H0X8Y0"/>
<feature type="domain" description="Transcriptional repressor PaaX-like central Cas2-like" evidence="1">
    <location>
        <begin position="97"/>
        <end position="178"/>
    </location>
</feature>
<proteinExistence type="predicted"/>
<protein>
    <recommendedName>
        <fullName evidence="1">Transcriptional repressor PaaX-like central Cas2-like domain-containing protein</fullName>
    </recommendedName>
</protein>
<dbReference type="PANTHER" id="PTHR30319">
    <property type="entry name" value="PHENYLACETIC ACID REGULATOR-RELATED TRANSCRIPTIONAL REPRESSOR"/>
    <property type="match status" value="1"/>
</dbReference>
<dbReference type="GO" id="GO:0006351">
    <property type="term" value="P:DNA-templated transcription"/>
    <property type="evidence" value="ECO:0007669"/>
    <property type="project" value="TreeGrafter"/>
</dbReference>
<reference evidence="3" key="1">
    <citation type="submission" date="2017-09" db="EMBL/GenBank/DDBJ databases">
        <title>Depth-based differentiation of microbial function through sediment-hosted aquifers and enrichment of novel symbionts in the deep terrestrial subsurface.</title>
        <authorList>
            <person name="Probst A.J."/>
            <person name="Ladd B."/>
            <person name="Jarett J.K."/>
            <person name="Geller-Mcgrath D.E."/>
            <person name="Sieber C.M.K."/>
            <person name="Emerson J.B."/>
            <person name="Anantharaman K."/>
            <person name="Thomas B.C."/>
            <person name="Malmstrom R."/>
            <person name="Stieglmeier M."/>
            <person name="Klingl A."/>
            <person name="Woyke T."/>
            <person name="Ryan C.M."/>
            <person name="Banfield J.F."/>
        </authorList>
    </citation>
    <scope>NUCLEOTIDE SEQUENCE [LARGE SCALE GENOMIC DNA]</scope>
</reference>
<name>A0A2H0X8Y0_UNCKA</name>
<comment type="caution">
    <text evidence="2">The sequence shown here is derived from an EMBL/GenBank/DDBJ whole genome shotgun (WGS) entry which is preliminary data.</text>
</comment>
<accession>A0A2H0X8Y0</accession>
<evidence type="ECO:0000259" key="1">
    <source>
        <dbReference type="Pfam" id="PF20803"/>
    </source>
</evidence>
<dbReference type="InterPro" id="IPR048846">
    <property type="entry name" value="PaaX-like_central"/>
</dbReference>
<dbReference type="Gene3D" id="3.30.70.2650">
    <property type="match status" value="1"/>
</dbReference>
<gene>
    <name evidence="2" type="ORF">COT51_03425</name>
</gene>